<dbReference type="KEGG" id="des:DSOUD_1149"/>
<dbReference type="OrthoDB" id="5479699at2"/>
<dbReference type="AlphaFoldDB" id="A0A0M5IYT2"/>
<sequence>MPSRPLSRILTGALLALLVLALFPPGLRAAPPGEGLVVVGGDQSYPPYEFLDDEGRPAGFNVELTEAIARVMGMRIEIRLGAWGTMRRALQRREVDILQGMAFSEERTAEVDFSLPHAVVHQSIWNRRTAPPLTTLDDLRGREVIVMRGSIMHDFMLRSAPGSTLILTDSLAEALRLLALGRHDCALVAKLPGLYLSRKLGLSNIEPVALPLIAQDYGYAVRKGNKDLLARFDEGLTLLRETGEYSRLHRKWLGVLENQGPPWRRIGRYVALVAGPLLLILGGTVGWSRTLQKEVASRTAALEREVAERRRAMEELEVRQRQLIQADKMTSLGILVSGVAHELNNPNGVIMLNIPLLQKAWRDAEPILEERYLREGDFTLGWLKYSRMRREIPLLLGETLESSHRIRRIVDDLKDFARSDDSDHSVRLELNAVVAAAVRLVEPTIRKATVAFSAVYGDDLPVVRGNPQRIEQVVVNLVLNACQALTAFEEAIRIETAWDPLQGRVTLVVADEGAGIAPEHLEHLTDPFFTTKREAGGTGLGLSVSAGIVKEHGGTLHFASTPGKGTAVTLSLPPFFEEQPA</sequence>
<dbReference type="InterPro" id="IPR001638">
    <property type="entry name" value="Solute-binding_3/MltF_N"/>
</dbReference>
<evidence type="ECO:0000256" key="2">
    <source>
        <dbReference type="ARBA" id="ARBA00012438"/>
    </source>
</evidence>
<dbReference type="STRING" id="1603606.DSOUD_1149"/>
<keyword evidence="5" id="KW-0418">Kinase</keyword>
<evidence type="ECO:0000256" key="3">
    <source>
        <dbReference type="ARBA" id="ARBA00022553"/>
    </source>
</evidence>
<dbReference type="PROSITE" id="PS50109">
    <property type="entry name" value="HIS_KIN"/>
    <property type="match status" value="1"/>
</dbReference>
<dbReference type="SMART" id="SM00387">
    <property type="entry name" value="HATPase_c"/>
    <property type="match status" value="1"/>
</dbReference>
<dbReference type="SUPFAM" id="SSF55874">
    <property type="entry name" value="ATPase domain of HSP90 chaperone/DNA topoisomerase II/histidine kinase"/>
    <property type="match status" value="1"/>
</dbReference>
<keyword evidence="3" id="KW-0597">Phosphoprotein</keyword>
<dbReference type="CDD" id="cd13704">
    <property type="entry name" value="PBP2_HisK"/>
    <property type="match status" value="1"/>
</dbReference>
<dbReference type="EC" id="2.7.13.3" evidence="2"/>
<dbReference type="RefSeq" id="WP_053550088.1">
    <property type="nucleotide sequence ID" value="NZ_CP010802.1"/>
</dbReference>
<dbReference type="InterPro" id="IPR003594">
    <property type="entry name" value="HATPase_dom"/>
</dbReference>
<keyword evidence="5" id="KW-0808">Transferase</keyword>
<accession>A0A0M5IYT2</accession>
<keyword evidence="6" id="KW-1185">Reference proteome</keyword>
<dbReference type="SUPFAM" id="SSF47384">
    <property type="entry name" value="Homodimeric domain of signal transducing histidine kinase"/>
    <property type="match status" value="1"/>
</dbReference>
<comment type="catalytic activity">
    <reaction evidence="1">
        <text>ATP + protein L-histidine = ADP + protein N-phospho-L-histidine.</text>
        <dbReference type="EC" id="2.7.13.3"/>
    </reaction>
</comment>
<dbReference type="PATRIC" id="fig|1603606.3.peg.1256"/>
<feature type="domain" description="Histidine kinase" evidence="4">
    <location>
        <begin position="338"/>
        <end position="576"/>
    </location>
</feature>
<dbReference type="InterPro" id="IPR004358">
    <property type="entry name" value="Sig_transdc_His_kin-like_C"/>
</dbReference>
<dbReference type="InterPro" id="IPR036890">
    <property type="entry name" value="HATPase_C_sf"/>
</dbReference>
<dbReference type="InterPro" id="IPR003661">
    <property type="entry name" value="HisK_dim/P_dom"/>
</dbReference>
<dbReference type="Gene3D" id="1.10.287.130">
    <property type="match status" value="1"/>
</dbReference>
<dbReference type="Gene3D" id="3.40.190.10">
    <property type="entry name" value="Periplasmic binding protein-like II"/>
    <property type="match status" value="2"/>
</dbReference>
<protein>
    <recommendedName>
        <fullName evidence="2">histidine kinase</fullName>
        <ecNumber evidence="2">2.7.13.3</ecNumber>
    </recommendedName>
</protein>
<dbReference type="CDD" id="cd00082">
    <property type="entry name" value="HisKA"/>
    <property type="match status" value="1"/>
</dbReference>
<reference evidence="5 6" key="1">
    <citation type="submission" date="2015-07" db="EMBL/GenBank/DDBJ databases">
        <title>Isolation and Genomic Characterization of a Novel Halophilic Metal-Reducing Deltaproteobacterium from the Deep Subsurface.</title>
        <authorList>
            <person name="Badalamenti J.P."/>
            <person name="Summers Z.M."/>
            <person name="Gralnick J.A."/>
            <person name="Bond D.R."/>
        </authorList>
    </citation>
    <scope>NUCLEOTIDE SEQUENCE [LARGE SCALE GENOMIC DNA]</scope>
    <source>
        <strain evidence="5 6">WTL</strain>
    </source>
</reference>
<organism evidence="5 6">
    <name type="scientific">Desulfuromonas soudanensis</name>
    <dbReference type="NCBI Taxonomy" id="1603606"/>
    <lineage>
        <taxon>Bacteria</taxon>
        <taxon>Pseudomonadati</taxon>
        <taxon>Thermodesulfobacteriota</taxon>
        <taxon>Desulfuromonadia</taxon>
        <taxon>Desulfuromonadales</taxon>
        <taxon>Desulfuromonadaceae</taxon>
        <taxon>Desulfuromonas</taxon>
    </lineage>
</organism>
<dbReference type="SUPFAM" id="SSF53850">
    <property type="entry name" value="Periplasmic binding protein-like II"/>
    <property type="match status" value="1"/>
</dbReference>
<evidence type="ECO:0000256" key="1">
    <source>
        <dbReference type="ARBA" id="ARBA00000085"/>
    </source>
</evidence>
<dbReference type="SMART" id="SM00062">
    <property type="entry name" value="PBPb"/>
    <property type="match status" value="1"/>
</dbReference>
<dbReference type="PRINTS" id="PR00344">
    <property type="entry name" value="BCTRLSENSOR"/>
</dbReference>
<evidence type="ECO:0000313" key="6">
    <source>
        <dbReference type="Proteomes" id="UP000057158"/>
    </source>
</evidence>
<dbReference type="PANTHER" id="PTHR43065:SF42">
    <property type="entry name" value="TWO-COMPONENT SENSOR PPRA"/>
    <property type="match status" value="1"/>
</dbReference>
<dbReference type="Proteomes" id="UP000057158">
    <property type="component" value="Chromosome"/>
</dbReference>
<dbReference type="InterPro" id="IPR036097">
    <property type="entry name" value="HisK_dim/P_sf"/>
</dbReference>
<evidence type="ECO:0000313" key="5">
    <source>
        <dbReference type="EMBL" id="ALC15931.1"/>
    </source>
</evidence>
<gene>
    <name evidence="5" type="ORF">DSOUD_1149</name>
</gene>
<dbReference type="Gene3D" id="3.30.565.10">
    <property type="entry name" value="Histidine kinase-like ATPase, C-terminal domain"/>
    <property type="match status" value="1"/>
</dbReference>
<dbReference type="EMBL" id="CP010802">
    <property type="protein sequence ID" value="ALC15931.1"/>
    <property type="molecule type" value="Genomic_DNA"/>
</dbReference>
<dbReference type="Pfam" id="PF02518">
    <property type="entry name" value="HATPase_c"/>
    <property type="match status" value="1"/>
</dbReference>
<dbReference type="Pfam" id="PF00497">
    <property type="entry name" value="SBP_bac_3"/>
    <property type="match status" value="1"/>
</dbReference>
<dbReference type="InterPro" id="IPR005467">
    <property type="entry name" value="His_kinase_dom"/>
</dbReference>
<evidence type="ECO:0000259" key="4">
    <source>
        <dbReference type="PROSITE" id="PS50109"/>
    </source>
</evidence>
<proteinExistence type="predicted"/>
<name>A0A0M5IYT2_9BACT</name>
<dbReference type="PANTHER" id="PTHR43065">
    <property type="entry name" value="SENSOR HISTIDINE KINASE"/>
    <property type="match status" value="1"/>
</dbReference>
<dbReference type="SMART" id="SM00388">
    <property type="entry name" value="HisKA"/>
    <property type="match status" value="1"/>
</dbReference>
<dbReference type="GO" id="GO:0000155">
    <property type="term" value="F:phosphorelay sensor kinase activity"/>
    <property type="evidence" value="ECO:0007669"/>
    <property type="project" value="InterPro"/>
</dbReference>